<dbReference type="OrthoDB" id="4924573at2759"/>
<dbReference type="AlphaFoldDB" id="A0A423V8A6"/>
<comment type="caution">
    <text evidence="2">The sequence shown here is derived from an EMBL/GenBank/DDBJ whole genome shotgun (WGS) entry which is preliminary data.</text>
</comment>
<protein>
    <submittedName>
        <fullName evidence="2">Uncharacterized protein</fullName>
    </submittedName>
</protein>
<name>A0A423V8A6_CYTCH</name>
<feature type="region of interest" description="Disordered" evidence="1">
    <location>
        <begin position="96"/>
        <end position="138"/>
    </location>
</feature>
<organism evidence="2 3">
    <name type="scientific">Cytospora chrysosperma</name>
    <name type="common">Cytospora canker fungus</name>
    <name type="synonym">Sphaeria chrysosperma</name>
    <dbReference type="NCBI Taxonomy" id="252740"/>
    <lineage>
        <taxon>Eukaryota</taxon>
        <taxon>Fungi</taxon>
        <taxon>Dikarya</taxon>
        <taxon>Ascomycota</taxon>
        <taxon>Pezizomycotina</taxon>
        <taxon>Sordariomycetes</taxon>
        <taxon>Sordariomycetidae</taxon>
        <taxon>Diaporthales</taxon>
        <taxon>Cytosporaceae</taxon>
        <taxon>Cytospora</taxon>
    </lineage>
</organism>
<proteinExistence type="predicted"/>
<keyword evidence="3" id="KW-1185">Reference proteome</keyword>
<accession>A0A423V8A6</accession>
<dbReference type="EMBL" id="LJZO01000096">
    <property type="protein sequence ID" value="ROV87055.1"/>
    <property type="molecule type" value="Genomic_DNA"/>
</dbReference>
<reference evidence="2 3" key="1">
    <citation type="submission" date="2015-09" db="EMBL/GenBank/DDBJ databases">
        <title>Host preference determinants of Valsa canker pathogens revealed by comparative genomics.</title>
        <authorList>
            <person name="Yin Z."/>
            <person name="Huang L."/>
        </authorList>
    </citation>
    <scope>NUCLEOTIDE SEQUENCE [LARGE SCALE GENOMIC DNA]</scope>
    <source>
        <strain evidence="2 3">YSFL</strain>
    </source>
</reference>
<evidence type="ECO:0000313" key="2">
    <source>
        <dbReference type="EMBL" id="ROV87055.1"/>
    </source>
</evidence>
<evidence type="ECO:0000313" key="3">
    <source>
        <dbReference type="Proteomes" id="UP000284375"/>
    </source>
</evidence>
<evidence type="ECO:0000256" key="1">
    <source>
        <dbReference type="SAM" id="MobiDB-lite"/>
    </source>
</evidence>
<dbReference type="Proteomes" id="UP000284375">
    <property type="component" value="Unassembled WGS sequence"/>
</dbReference>
<feature type="compositionally biased region" description="Basic and acidic residues" evidence="1">
    <location>
        <begin position="116"/>
        <end position="126"/>
    </location>
</feature>
<gene>
    <name evidence="2" type="ORF">VSDG_10188</name>
</gene>
<sequence length="138" mass="16220">MSSTNDYAKVIRMCACYEARDMTGIEILEIDTTGEEWDADSRIWDVQQLLCRMSLPILQRKPYLKNEYLIENRIPPTRVTGRVNWDEVKHKLDPDGTVRAAARYQSRKSDPKKRKALDDSEKGEKNKRTRDFKRLDKV</sequence>